<sequence>MKTKIVTLIVSCLFLSQYLMAQQVRSIPPKPTDETYEYIPFPTDNAVWTNRSYHNFYGPGLQVDRNFFSTVFMKGDTIWDGKTYSKLYVCKGETPDYSPGAFWGGIREENKRIYVRQSHTYTGEPYAVPMVYPYPLDRYFGPAPSVEYLCYDFNIPSDPATFYAEYLKRYHMEGFAEYERTDYEWIGERWRRVVYFKSKYAYDNPLFTFRWIDGIGNDRGFCYNGTYITTGNHNFRETNLLCFFQDGVQQYHADNIIIPFEGSDDCFRIDDLLLGLSPTVADPAVRLRYEHGSLVWDAAVSITRVLLYDLQARLVFSSPTVGVHSVSLPATIPAGTYLYCGDDTYGHRYTGKLIIP</sequence>
<evidence type="ECO:0000313" key="3">
    <source>
        <dbReference type="Proteomes" id="UP000245462"/>
    </source>
</evidence>
<gene>
    <name evidence="2" type="ORF">C7382_10137</name>
</gene>
<comment type="caution">
    <text evidence="2">The sequence shown here is derived from an EMBL/GenBank/DDBJ whole genome shotgun (WGS) entry which is preliminary data.</text>
</comment>
<evidence type="ECO:0008006" key="4">
    <source>
        <dbReference type="Google" id="ProtNLM"/>
    </source>
</evidence>
<dbReference type="AlphaFoldDB" id="A0A2U1FSG1"/>
<dbReference type="Proteomes" id="UP000245462">
    <property type="component" value="Unassembled WGS sequence"/>
</dbReference>
<proteinExistence type="predicted"/>
<reference evidence="2 3" key="1">
    <citation type="submission" date="2018-04" db="EMBL/GenBank/DDBJ databases">
        <title>Genomic Encyclopedia of Type Strains, Phase IV (KMG-IV): sequencing the most valuable type-strain genomes for metagenomic binning, comparative biology and taxonomic classification.</title>
        <authorList>
            <person name="Goeker M."/>
        </authorList>
    </citation>
    <scope>NUCLEOTIDE SEQUENCE [LARGE SCALE GENOMIC DNA]</scope>
    <source>
        <strain evidence="2 3">DSM 28520</strain>
    </source>
</reference>
<dbReference type="EMBL" id="QEKY01000001">
    <property type="protein sequence ID" value="PVZ15109.1"/>
    <property type="molecule type" value="Genomic_DNA"/>
</dbReference>
<name>A0A2U1FSG1_9PORP</name>
<keyword evidence="3" id="KW-1185">Reference proteome</keyword>
<evidence type="ECO:0000313" key="2">
    <source>
        <dbReference type="EMBL" id="PVZ15109.1"/>
    </source>
</evidence>
<evidence type="ECO:0000256" key="1">
    <source>
        <dbReference type="SAM" id="SignalP"/>
    </source>
</evidence>
<organism evidence="2 3">
    <name type="scientific">Porphyromonas loveana</name>
    <dbReference type="NCBI Taxonomy" id="1884669"/>
    <lineage>
        <taxon>Bacteria</taxon>
        <taxon>Pseudomonadati</taxon>
        <taxon>Bacteroidota</taxon>
        <taxon>Bacteroidia</taxon>
        <taxon>Bacteroidales</taxon>
        <taxon>Porphyromonadaceae</taxon>
        <taxon>Porphyromonas</taxon>
    </lineage>
</organism>
<protein>
    <recommendedName>
        <fullName evidence="4">Secreted protein (Por secretion system target)</fullName>
    </recommendedName>
</protein>
<accession>A0A2U1FSG1</accession>
<keyword evidence="1" id="KW-0732">Signal</keyword>
<dbReference type="RefSeq" id="WP_373811656.1">
    <property type="nucleotide sequence ID" value="NZ_JBGZCK010000105.1"/>
</dbReference>
<feature type="signal peptide" evidence="1">
    <location>
        <begin position="1"/>
        <end position="21"/>
    </location>
</feature>
<feature type="chain" id="PRO_5015681389" description="Secreted protein (Por secretion system target)" evidence="1">
    <location>
        <begin position="22"/>
        <end position="356"/>
    </location>
</feature>